<dbReference type="EMBL" id="JABXWD010000031">
    <property type="protein sequence ID" value="MBV6340551.1"/>
    <property type="molecule type" value="Genomic_DNA"/>
</dbReference>
<keyword evidence="3" id="KW-1185">Reference proteome</keyword>
<dbReference type="Pfam" id="PF15611">
    <property type="entry name" value="EH_Signature"/>
    <property type="match status" value="1"/>
</dbReference>
<evidence type="ECO:0000259" key="1">
    <source>
        <dbReference type="Pfam" id="PF15611"/>
    </source>
</evidence>
<name>A0ABS6RV95_9BACT</name>
<dbReference type="RefSeq" id="WP_218251170.1">
    <property type="nucleotide sequence ID" value="NZ_JABXWD010000031.1"/>
</dbReference>
<evidence type="ECO:0000313" key="3">
    <source>
        <dbReference type="Proteomes" id="UP001196980"/>
    </source>
</evidence>
<comment type="caution">
    <text evidence="2">The sequence shown here is derived from an EMBL/GenBank/DDBJ whole genome shotgun (WGS) entry which is preliminary data.</text>
</comment>
<protein>
    <recommendedName>
        <fullName evidence="1">Zorya protein ZorC EH domain-containing protein</fullName>
    </recommendedName>
</protein>
<reference evidence="2 3" key="1">
    <citation type="journal article" date="2020" name="J Geophys Res Biogeosci">
        <title>Magnetotaxis as an Adaptation to Enable Bacterial Shuttling of Microbial Sulfur and Sulfur Cycling Across Aquatic Oxic#Anoxic Interfaces.</title>
        <authorList>
            <person name="Li J."/>
            <person name="Liu P."/>
            <person name="Wang J."/>
            <person name="Roberts A.P."/>
            <person name="Pan Y."/>
        </authorList>
    </citation>
    <scope>NUCLEOTIDE SEQUENCE [LARGE SCALE GENOMIC DNA]</scope>
    <source>
        <strain evidence="2 3">MYR-1_YQ</strain>
    </source>
</reference>
<accession>A0ABS6RV95</accession>
<feature type="domain" description="Zorya protein ZorC EH" evidence="1">
    <location>
        <begin position="37"/>
        <end position="469"/>
    </location>
</feature>
<evidence type="ECO:0000313" key="2">
    <source>
        <dbReference type="EMBL" id="MBV6340551.1"/>
    </source>
</evidence>
<proteinExistence type="predicted"/>
<organism evidence="2 3">
    <name type="scientific">Candidatus Magnetobacterium casense</name>
    <dbReference type="NCBI Taxonomy" id="1455061"/>
    <lineage>
        <taxon>Bacteria</taxon>
        <taxon>Pseudomonadati</taxon>
        <taxon>Nitrospirota</taxon>
        <taxon>Thermodesulfovibrionia</taxon>
        <taxon>Thermodesulfovibrionales</taxon>
        <taxon>Candidatus Magnetobacteriaceae</taxon>
        <taxon>Candidatus Magnetobacterium</taxon>
    </lineage>
</organism>
<dbReference type="Proteomes" id="UP001196980">
    <property type="component" value="Unassembled WGS sequence"/>
</dbReference>
<sequence length="482" mass="55278">MPGLDIRDIERAISSIGQSGLAYDTLASESVARKEEAPTPVTTLAAPTRYRSELRKIKNKINASLAIHNRMPELTHRELRVLACDHDLPVNNKSIYLRLLDAIKTAGIRSCLMYKNLLAVYFKRYRYFMENQSVFLPLRELWLSWEQGAQEGCDISNVAESLEMYFSADTPLNIAMCVLDDKEKTPAIPIDTLLLRHHLVPGSADDLLVEVCGNIIKLCLDDFKNHVCLNVLLYEVLLPHGTTDKARADEIASELIRRLDSDGEYRVACQKKLNKHFLAPDILGDPRDAACADNWSTIGEHSTGIFKRWLIEDDIVFFFKFLSDDISDAHGRRAFWLRFAGSIRDSRIFVSNYHHKTRRDVIEKAKEDRRELSSLCCDTGRLNSSCIVLDLDNRLYAVEFTEPDTAMYLYKHESFKPDLAQETLNIADLKKADTPTATQNTQMVQFYYHTSYPALRFYHSNNWQPFVEKYLSLYDIKPHPSP</sequence>
<dbReference type="InterPro" id="IPR028943">
    <property type="entry name" value="ZorC_EH_Signature_dom"/>
</dbReference>
<gene>
    <name evidence="2" type="ORF">HWQ67_03020</name>
</gene>